<dbReference type="Pfam" id="PF02321">
    <property type="entry name" value="OEP"/>
    <property type="match status" value="2"/>
</dbReference>
<comment type="similarity">
    <text evidence="1 2">Belongs to the outer membrane factor (OMF) (TC 1.B.17) family.</text>
</comment>
<proteinExistence type="inferred from homology"/>
<evidence type="ECO:0000256" key="2">
    <source>
        <dbReference type="RuleBase" id="RU362097"/>
    </source>
</evidence>
<dbReference type="InterPro" id="IPR010131">
    <property type="entry name" value="MdtP/NodT-like"/>
</dbReference>
<dbReference type="Proteomes" id="UP001449795">
    <property type="component" value="Chromosome"/>
</dbReference>
<evidence type="ECO:0000313" key="5">
    <source>
        <dbReference type="Proteomes" id="UP001449795"/>
    </source>
</evidence>
<dbReference type="EMBL" id="CP152276">
    <property type="protein sequence ID" value="XAE41934.1"/>
    <property type="molecule type" value="Genomic_DNA"/>
</dbReference>
<comment type="subcellular location">
    <subcellularLocation>
        <location evidence="2">Cell membrane</location>
        <topology evidence="2">Lipid-anchor</topology>
    </subcellularLocation>
</comment>
<accession>A0ABZ3D2V9</accession>
<name>A0ABZ3D2V9_9PROT</name>
<feature type="transmembrane region" description="Helical" evidence="3">
    <location>
        <begin position="27"/>
        <end position="44"/>
    </location>
</feature>
<evidence type="ECO:0000256" key="1">
    <source>
        <dbReference type="ARBA" id="ARBA00007613"/>
    </source>
</evidence>
<dbReference type="Gene3D" id="1.20.1600.10">
    <property type="entry name" value="Outer membrane efflux proteins (OEP)"/>
    <property type="match status" value="1"/>
</dbReference>
<dbReference type="SUPFAM" id="SSF56954">
    <property type="entry name" value="Outer membrane efflux proteins (OEP)"/>
    <property type="match status" value="1"/>
</dbReference>
<keyword evidence="2 3" id="KW-0812">Transmembrane</keyword>
<dbReference type="PANTHER" id="PTHR30203:SF25">
    <property type="entry name" value="OUTER MEMBRANE PROTEIN-RELATED"/>
    <property type="match status" value="1"/>
</dbReference>
<dbReference type="InterPro" id="IPR003423">
    <property type="entry name" value="OMP_efflux"/>
</dbReference>
<keyword evidence="3" id="KW-1133">Transmembrane helix</keyword>
<gene>
    <name evidence="4" type="ORF">AAC691_16875</name>
</gene>
<protein>
    <submittedName>
        <fullName evidence="4">Efflux transporter outer membrane subunit</fullName>
    </submittedName>
</protein>
<keyword evidence="2 3" id="KW-0472">Membrane</keyword>
<sequence>MNGATPCDGERRVMGDRRNAARAARHAPLVLGGGIAAFWMALMLNGCAVGPDFVAPKPEIQNNWIESTDARVVTTGDVMSHWWRTFNDPTLDRLIQIAATQNLPVRVAGLRILEARAQLGVAIGSMYPQTQEGFGAAQENLISSRLANQANLQHSFASFALGFDASWELDFWGRFRRNVEAAGANMGATVADYDDALVSLTAEVARTYAMIRTYEVFIQITRENARVQREGLDIATSRFRNGATSELDASQARTLLESTLADIAPLQSSEQQAKNALSTLLGRPPGSVDALLYGPQYIPTASSRVVVGIPAELLRRRPDIRAAELRAATESARIGVAKADLYPRFTLFGEIGVQSSSMSTFLAPGSRFFTTGPGFRWPILNYGRLTNNVRAQDARFQQAAVTYQDTVLKAQREVEDALIGFLKAQDSAINAQRSVQAGQRSVQLSLTRYREGAEDYQRVVDSQRILLQSENRLADTQSSIATYLIALYKALGGGWEVGAGKPIIPEAMQAEMARRTNWGKLLPAHPPPATDELAPPTPAGKAPILRKPIW</sequence>
<evidence type="ECO:0000256" key="3">
    <source>
        <dbReference type="SAM" id="Phobius"/>
    </source>
</evidence>
<dbReference type="Gene3D" id="2.20.200.10">
    <property type="entry name" value="Outer membrane efflux proteins (OEP)"/>
    <property type="match status" value="1"/>
</dbReference>
<dbReference type="PANTHER" id="PTHR30203">
    <property type="entry name" value="OUTER MEMBRANE CATION EFFLUX PROTEIN"/>
    <property type="match status" value="1"/>
</dbReference>
<keyword evidence="5" id="KW-1185">Reference proteome</keyword>
<keyword evidence="2" id="KW-0449">Lipoprotein</keyword>
<keyword evidence="2" id="KW-0564">Palmitate</keyword>
<dbReference type="NCBIfam" id="TIGR01845">
    <property type="entry name" value="outer_NodT"/>
    <property type="match status" value="1"/>
</dbReference>
<keyword evidence="2" id="KW-1134">Transmembrane beta strand</keyword>
<reference evidence="4 5" key="1">
    <citation type="submission" date="2024-04" db="EMBL/GenBank/DDBJ databases">
        <title>Complete genome sequence of Nguyenibacter vanlangesis HBCM-1154, a strain capable of nitrogen fixation, IAA production, and phosphorus solubilization isolated from sugarcane soil.</title>
        <authorList>
            <person name="MY HANH P."/>
        </authorList>
    </citation>
    <scope>NUCLEOTIDE SEQUENCE [LARGE SCALE GENOMIC DNA]</scope>
    <source>
        <strain evidence="4 5">HBCM 1154</strain>
    </source>
</reference>
<evidence type="ECO:0000313" key="4">
    <source>
        <dbReference type="EMBL" id="XAE41934.1"/>
    </source>
</evidence>
<organism evidence="4 5">
    <name type="scientific">Nguyenibacter vanlangensis</name>
    <dbReference type="NCBI Taxonomy" id="1216886"/>
    <lineage>
        <taxon>Bacteria</taxon>
        <taxon>Pseudomonadati</taxon>
        <taxon>Pseudomonadota</taxon>
        <taxon>Alphaproteobacteria</taxon>
        <taxon>Acetobacterales</taxon>
        <taxon>Acetobacteraceae</taxon>
        <taxon>Nguyenibacter</taxon>
    </lineage>
</organism>
<dbReference type="RefSeq" id="WP_342627753.1">
    <property type="nucleotide sequence ID" value="NZ_CP152276.1"/>
</dbReference>